<organism evidence="7 8">
    <name type="scientific">Cinnamomum micranthum f. kanehirae</name>
    <dbReference type="NCBI Taxonomy" id="337451"/>
    <lineage>
        <taxon>Eukaryota</taxon>
        <taxon>Viridiplantae</taxon>
        <taxon>Streptophyta</taxon>
        <taxon>Embryophyta</taxon>
        <taxon>Tracheophyta</taxon>
        <taxon>Spermatophyta</taxon>
        <taxon>Magnoliopsida</taxon>
        <taxon>Magnoliidae</taxon>
        <taxon>Laurales</taxon>
        <taxon>Lauraceae</taxon>
        <taxon>Cinnamomum</taxon>
    </lineage>
</organism>
<dbReference type="OrthoDB" id="514822at2759"/>
<feature type="region of interest" description="Disordered" evidence="5">
    <location>
        <begin position="63"/>
        <end position="89"/>
    </location>
</feature>
<dbReference type="PANTHER" id="PTHR15467">
    <property type="entry name" value="ZINC-FINGERS AND HOMEOBOXES RELATED"/>
    <property type="match status" value="1"/>
</dbReference>
<keyword evidence="8" id="KW-1185">Reference proteome</keyword>
<keyword evidence="4" id="KW-0539">Nucleus</keyword>
<accession>A0A443N459</accession>
<evidence type="ECO:0000256" key="2">
    <source>
        <dbReference type="ARBA" id="ARBA00023125"/>
    </source>
</evidence>
<feature type="compositionally biased region" description="Acidic residues" evidence="5">
    <location>
        <begin position="156"/>
        <end position="169"/>
    </location>
</feature>
<comment type="subcellular location">
    <subcellularLocation>
        <location evidence="1">Nucleus</location>
    </subcellularLocation>
</comment>
<keyword evidence="7" id="KW-0560">Oxidoreductase</keyword>
<dbReference type="SUPFAM" id="SSF46689">
    <property type="entry name" value="Homeodomain-like"/>
    <property type="match status" value="1"/>
</dbReference>
<dbReference type="GO" id="GO:0000981">
    <property type="term" value="F:DNA-binding transcription factor activity, RNA polymerase II-specific"/>
    <property type="evidence" value="ECO:0007669"/>
    <property type="project" value="TreeGrafter"/>
</dbReference>
<feature type="domain" description="Homeobox" evidence="6">
    <location>
        <begin position="295"/>
        <end position="353"/>
    </location>
</feature>
<dbReference type="InterPro" id="IPR009057">
    <property type="entry name" value="Homeodomain-like_sf"/>
</dbReference>
<evidence type="ECO:0000313" key="8">
    <source>
        <dbReference type="Proteomes" id="UP000283530"/>
    </source>
</evidence>
<name>A0A443N459_9MAGN</name>
<reference evidence="7 8" key="1">
    <citation type="journal article" date="2019" name="Nat. Plants">
        <title>Stout camphor tree genome fills gaps in understanding of flowering plant genome evolution.</title>
        <authorList>
            <person name="Chaw S.M."/>
            <person name="Liu Y.C."/>
            <person name="Wu Y.W."/>
            <person name="Wang H.Y."/>
            <person name="Lin C.I."/>
            <person name="Wu C.S."/>
            <person name="Ke H.M."/>
            <person name="Chang L.Y."/>
            <person name="Hsu C.Y."/>
            <person name="Yang H.T."/>
            <person name="Sudianto E."/>
            <person name="Hsu M.H."/>
            <person name="Wu K.P."/>
            <person name="Wang L.N."/>
            <person name="Leebens-Mack J.H."/>
            <person name="Tsai I.J."/>
        </authorList>
    </citation>
    <scope>NUCLEOTIDE SEQUENCE [LARGE SCALE GENOMIC DNA]</scope>
    <source>
        <strain evidence="8">cv. Chaw 1501</strain>
        <tissue evidence="7">Young leaves</tissue>
    </source>
</reference>
<evidence type="ECO:0000313" key="7">
    <source>
        <dbReference type="EMBL" id="RWR73314.1"/>
    </source>
</evidence>
<comment type="caution">
    <text evidence="7">The sequence shown here is derived from an EMBL/GenBank/DDBJ whole genome shotgun (WGS) entry which is preliminary data.</text>
</comment>
<dbReference type="GO" id="GO:0003677">
    <property type="term" value="F:DNA binding"/>
    <property type="evidence" value="ECO:0007669"/>
    <property type="project" value="UniProtKB-KW"/>
</dbReference>
<evidence type="ECO:0000256" key="5">
    <source>
        <dbReference type="SAM" id="MobiDB-lite"/>
    </source>
</evidence>
<dbReference type="PANTHER" id="PTHR15467:SF9">
    <property type="entry name" value="HOMEOBOX DOMAIN-CONTAINING PROTEIN"/>
    <property type="match status" value="1"/>
</dbReference>
<feature type="region of interest" description="Disordered" evidence="5">
    <location>
        <begin position="136"/>
        <end position="170"/>
    </location>
</feature>
<sequence>MATAAAVAASSSSLLFRVLPAASCNNSNGRIQSTSHLFLGTSRTSPFLHPFLPCRSVLAFSRSKRNNAPTPTSAKTKKSLQDDYGEEDDLDGDALEALFSQLEEDLKIDGLSTNDTDDEISEEDMARLEQELEEAFGDGSEDELAGTTHSNMENIDGYDDDTDDDEEEERPLNLRTWQLRRLAAALKIGRRKTSIKNLAGELGLDRAVVLELLREPPPDLLLMCASLPDLQRPPEPKSKPFESSPVVTAESKPLEASPKTMTESKHVEPSIVNVAKPKNVVKEPIHVVRKRWFMQKRLKKVHLETLQKVYSRTKRPTNAMISSIVHVTRLPWKRVVKWFEDKRQEEGIPEERLPYRRSMPETVSTD</sequence>
<proteinExistence type="predicted"/>
<keyword evidence="7" id="KW-0575">Peroxidase</keyword>
<keyword evidence="3" id="KW-0371">Homeobox</keyword>
<gene>
    <name evidence="7" type="ORF">CKAN_00158200</name>
</gene>
<dbReference type="GO" id="GO:0005634">
    <property type="term" value="C:nucleus"/>
    <property type="evidence" value="ECO:0007669"/>
    <property type="project" value="UniProtKB-SubCell"/>
</dbReference>
<dbReference type="Proteomes" id="UP000283530">
    <property type="component" value="Unassembled WGS sequence"/>
</dbReference>
<feature type="region of interest" description="Disordered" evidence="5">
    <location>
        <begin position="231"/>
        <end position="267"/>
    </location>
</feature>
<dbReference type="SMART" id="SM00389">
    <property type="entry name" value="HOX"/>
    <property type="match status" value="1"/>
</dbReference>
<evidence type="ECO:0000256" key="1">
    <source>
        <dbReference type="ARBA" id="ARBA00004123"/>
    </source>
</evidence>
<evidence type="ECO:0000259" key="6">
    <source>
        <dbReference type="SMART" id="SM00389"/>
    </source>
</evidence>
<dbReference type="InterPro" id="IPR001356">
    <property type="entry name" value="HD"/>
</dbReference>
<dbReference type="GO" id="GO:0004601">
    <property type="term" value="F:peroxidase activity"/>
    <property type="evidence" value="ECO:0007669"/>
    <property type="project" value="UniProtKB-KW"/>
</dbReference>
<dbReference type="Gene3D" id="1.10.10.60">
    <property type="entry name" value="Homeodomain-like"/>
    <property type="match status" value="1"/>
</dbReference>
<evidence type="ECO:0000256" key="3">
    <source>
        <dbReference type="ARBA" id="ARBA00023155"/>
    </source>
</evidence>
<protein>
    <submittedName>
        <fullName evidence="7">Protein OVEREXPRESSOR OF CATIONIC PEROXIDASE 3</fullName>
    </submittedName>
</protein>
<dbReference type="EMBL" id="QPKB01000001">
    <property type="protein sequence ID" value="RWR73314.1"/>
    <property type="molecule type" value="Genomic_DNA"/>
</dbReference>
<evidence type="ECO:0000256" key="4">
    <source>
        <dbReference type="ARBA" id="ARBA00023242"/>
    </source>
</evidence>
<dbReference type="STRING" id="337451.A0A443N459"/>
<dbReference type="AlphaFoldDB" id="A0A443N459"/>
<keyword evidence="2" id="KW-0238">DNA-binding</keyword>